<dbReference type="Proteomes" id="UP000777482">
    <property type="component" value="Unassembled WGS sequence"/>
</dbReference>
<dbReference type="AlphaFoldDB" id="A0A9P6VVG2"/>
<keyword evidence="10" id="KW-1185">Reference proteome</keyword>
<evidence type="ECO:0000256" key="1">
    <source>
        <dbReference type="ARBA" id="ARBA00004141"/>
    </source>
</evidence>
<dbReference type="GO" id="GO:0005783">
    <property type="term" value="C:endoplasmic reticulum"/>
    <property type="evidence" value="ECO:0007669"/>
    <property type="project" value="TreeGrafter"/>
</dbReference>
<dbReference type="SMART" id="SM00724">
    <property type="entry name" value="TLC"/>
    <property type="match status" value="1"/>
</dbReference>
<dbReference type="InterPro" id="IPR050846">
    <property type="entry name" value="TLCD"/>
</dbReference>
<evidence type="ECO:0000313" key="10">
    <source>
        <dbReference type="Proteomes" id="UP000777482"/>
    </source>
</evidence>
<evidence type="ECO:0000256" key="3">
    <source>
        <dbReference type="ARBA" id="ARBA00022989"/>
    </source>
</evidence>
<dbReference type="OrthoDB" id="10266980at2759"/>
<dbReference type="Pfam" id="PF03798">
    <property type="entry name" value="TRAM_LAG1_CLN8"/>
    <property type="match status" value="1"/>
</dbReference>
<evidence type="ECO:0000256" key="7">
    <source>
        <dbReference type="SAM" id="Phobius"/>
    </source>
</evidence>
<feature type="transmembrane region" description="Helical" evidence="7">
    <location>
        <begin position="143"/>
        <end position="163"/>
    </location>
</feature>
<dbReference type="PROSITE" id="PS50922">
    <property type="entry name" value="TLC"/>
    <property type="match status" value="1"/>
</dbReference>
<dbReference type="GO" id="GO:0055088">
    <property type="term" value="P:lipid homeostasis"/>
    <property type="evidence" value="ECO:0007669"/>
    <property type="project" value="TreeGrafter"/>
</dbReference>
<dbReference type="GO" id="GO:0016020">
    <property type="term" value="C:membrane"/>
    <property type="evidence" value="ECO:0007669"/>
    <property type="project" value="UniProtKB-SubCell"/>
</dbReference>
<dbReference type="PANTHER" id="PTHR13439:SF0">
    <property type="entry name" value="TOPOISOMERASE I DAMAGE AFFECTED PROTEIN 4"/>
    <property type="match status" value="1"/>
</dbReference>
<evidence type="ECO:0000256" key="5">
    <source>
        <dbReference type="PROSITE-ProRule" id="PRU00205"/>
    </source>
</evidence>
<feature type="compositionally biased region" description="Basic and acidic residues" evidence="6">
    <location>
        <begin position="286"/>
        <end position="295"/>
    </location>
</feature>
<organism evidence="9 10">
    <name type="scientific">Rhodotorula mucilaginosa</name>
    <name type="common">Yeast</name>
    <name type="synonym">Rhodotorula rubra</name>
    <dbReference type="NCBI Taxonomy" id="5537"/>
    <lineage>
        <taxon>Eukaryota</taxon>
        <taxon>Fungi</taxon>
        <taxon>Dikarya</taxon>
        <taxon>Basidiomycota</taxon>
        <taxon>Pucciniomycotina</taxon>
        <taxon>Microbotryomycetes</taxon>
        <taxon>Sporidiobolales</taxon>
        <taxon>Sporidiobolaceae</taxon>
        <taxon>Rhodotorula</taxon>
    </lineage>
</organism>
<dbReference type="InterPro" id="IPR006634">
    <property type="entry name" value="TLC-dom"/>
</dbReference>
<protein>
    <recommendedName>
        <fullName evidence="8">TLC domain-containing protein</fullName>
    </recommendedName>
</protein>
<feature type="transmembrane region" description="Helical" evidence="7">
    <location>
        <begin position="248"/>
        <end position="265"/>
    </location>
</feature>
<feature type="transmembrane region" description="Helical" evidence="7">
    <location>
        <begin position="76"/>
        <end position="95"/>
    </location>
</feature>
<sequence>MSWIESRALDSYPGFVALAKPLGDRLGFTALPEVAHLTVFACVASFAAQKLSAIISPVIFSSYYPTNRVKKNDWDLHMVGWLYAFMATPVAIHLLRHPSASLAADPLYGVGLPEQRLSAIAVGYFIWDAFVTARHIGTQGFGFFLHGAVCLVAFLFTLRPFVLWCGPTFLIWETSTIFLNAHWLLDKLHMTGSIAQMVNGLFLVASYVVVRLIMGTYNSVRLWKLLVPAAKDTSFLALRVRDAGRIRWLYLILNLAANSLNFYWFRLMLLALKKRFVPTSKAGARQAERAREKPIPVDGKIANQDKRVKGQ</sequence>
<evidence type="ECO:0000256" key="4">
    <source>
        <dbReference type="ARBA" id="ARBA00023136"/>
    </source>
</evidence>
<evidence type="ECO:0000259" key="8">
    <source>
        <dbReference type="PROSITE" id="PS50922"/>
    </source>
</evidence>
<evidence type="ECO:0000313" key="9">
    <source>
        <dbReference type="EMBL" id="KAG0655306.1"/>
    </source>
</evidence>
<keyword evidence="3 7" id="KW-1133">Transmembrane helix</keyword>
<accession>A0A9P6VVG2</accession>
<gene>
    <name evidence="9" type="ORF">C6P46_001066</name>
</gene>
<evidence type="ECO:0000256" key="6">
    <source>
        <dbReference type="SAM" id="MobiDB-lite"/>
    </source>
</evidence>
<name>A0A9P6VVG2_RHOMI</name>
<keyword evidence="2 5" id="KW-0812">Transmembrane</keyword>
<feature type="domain" description="TLC" evidence="8">
    <location>
        <begin position="69"/>
        <end position="277"/>
    </location>
</feature>
<proteinExistence type="predicted"/>
<evidence type="ECO:0000256" key="2">
    <source>
        <dbReference type="ARBA" id="ARBA00022692"/>
    </source>
</evidence>
<feature type="transmembrane region" description="Helical" evidence="7">
    <location>
        <begin position="197"/>
        <end position="217"/>
    </location>
</feature>
<dbReference type="EMBL" id="PUHQ01000124">
    <property type="protein sequence ID" value="KAG0655306.1"/>
    <property type="molecule type" value="Genomic_DNA"/>
</dbReference>
<feature type="region of interest" description="Disordered" evidence="6">
    <location>
        <begin position="283"/>
        <end position="311"/>
    </location>
</feature>
<comment type="subcellular location">
    <subcellularLocation>
        <location evidence="1">Membrane</location>
        <topology evidence="1">Multi-pass membrane protein</topology>
    </subcellularLocation>
</comment>
<reference evidence="9 10" key="1">
    <citation type="submission" date="2020-11" db="EMBL/GenBank/DDBJ databases">
        <title>Kefir isolates.</title>
        <authorList>
            <person name="Marcisauskas S."/>
            <person name="Kim Y."/>
            <person name="Blasche S."/>
        </authorList>
    </citation>
    <scope>NUCLEOTIDE SEQUENCE [LARGE SCALE GENOMIC DNA]</scope>
    <source>
        <strain evidence="9 10">KR</strain>
    </source>
</reference>
<feature type="transmembrane region" description="Helical" evidence="7">
    <location>
        <begin position="169"/>
        <end position="185"/>
    </location>
</feature>
<comment type="caution">
    <text evidence="9">The sequence shown here is derived from an EMBL/GenBank/DDBJ whole genome shotgun (WGS) entry which is preliminary data.</text>
</comment>
<dbReference type="PANTHER" id="PTHR13439">
    <property type="entry name" value="CT120 PROTEIN"/>
    <property type="match status" value="1"/>
</dbReference>
<keyword evidence="4 5" id="KW-0472">Membrane</keyword>